<dbReference type="Pfam" id="PF07589">
    <property type="entry name" value="PEP-CTERM"/>
    <property type="match status" value="1"/>
</dbReference>
<evidence type="ECO:0000259" key="2">
    <source>
        <dbReference type="Pfam" id="PF07589"/>
    </source>
</evidence>
<evidence type="ECO:0000256" key="1">
    <source>
        <dbReference type="SAM" id="SignalP"/>
    </source>
</evidence>
<accession>A0A4R6QNS8</accession>
<protein>
    <submittedName>
        <fullName evidence="3">Putative secreted protein with PEP-CTERM sorting signal</fullName>
    </submittedName>
</protein>
<dbReference type="OrthoDB" id="8563232at2"/>
<evidence type="ECO:0000313" key="3">
    <source>
        <dbReference type="EMBL" id="TDP72490.1"/>
    </source>
</evidence>
<keyword evidence="4" id="KW-1185">Reference proteome</keyword>
<evidence type="ECO:0000313" key="4">
    <source>
        <dbReference type="Proteomes" id="UP000295361"/>
    </source>
</evidence>
<sequence>MLIKKLALVAVAAAATLPAQAALTAGDIAVVAYNTDTADNFAWVALVDIAANTTINFTDSSWQGSAFRVTEHLDAAGGGPLSWKSASALAAGSVVRFTGNGSVSWSTGTATGTVLNLANGGDQIFGFTGAIAAPNFLTGTQFAHANGIIASPTVSNSTNTTNVPTGLSLNAGTMVNLGNFDNGYYKGATTGTKAELLSKIGNVANWTRTDSGDYATSVWASSFTVTAVPEPESYALMLAGLGVMGFIARRRKQA</sequence>
<organism evidence="3 4">
    <name type="scientific">Roseateles toxinivorans</name>
    <dbReference type="NCBI Taxonomy" id="270368"/>
    <lineage>
        <taxon>Bacteria</taxon>
        <taxon>Pseudomonadati</taxon>
        <taxon>Pseudomonadota</taxon>
        <taxon>Betaproteobacteria</taxon>
        <taxon>Burkholderiales</taxon>
        <taxon>Sphaerotilaceae</taxon>
        <taxon>Roseateles</taxon>
    </lineage>
</organism>
<gene>
    <name evidence="3" type="ORF">DES47_102235</name>
</gene>
<comment type="caution">
    <text evidence="3">The sequence shown here is derived from an EMBL/GenBank/DDBJ whole genome shotgun (WGS) entry which is preliminary data.</text>
</comment>
<dbReference type="Proteomes" id="UP000295361">
    <property type="component" value="Unassembled WGS sequence"/>
</dbReference>
<reference evidence="3 4" key="1">
    <citation type="submission" date="2019-03" db="EMBL/GenBank/DDBJ databases">
        <title>Genomic Encyclopedia of Type Strains, Phase IV (KMG-IV): sequencing the most valuable type-strain genomes for metagenomic binning, comparative biology and taxonomic classification.</title>
        <authorList>
            <person name="Goeker M."/>
        </authorList>
    </citation>
    <scope>NUCLEOTIDE SEQUENCE [LARGE SCALE GENOMIC DNA]</scope>
    <source>
        <strain evidence="3 4">DSM 16998</strain>
    </source>
</reference>
<dbReference type="InterPro" id="IPR013424">
    <property type="entry name" value="Ice-binding_C"/>
</dbReference>
<dbReference type="NCBIfam" id="TIGR02595">
    <property type="entry name" value="PEP_CTERM"/>
    <property type="match status" value="1"/>
</dbReference>
<dbReference type="AlphaFoldDB" id="A0A4R6QNS8"/>
<feature type="signal peptide" evidence="1">
    <location>
        <begin position="1"/>
        <end position="21"/>
    </location>
</feature>
<keyword evidence="1" id="KW-0732">Signal</keyword>
<proteinExistence type="predicted"/>
<feature type="domain" description="Ice-binding protein C-terminal" evidence="2">
    <location>
        <begin position="227"/>
        <end position="251"/>
    </location>
</feature>
<dbReference type="InParanoid" id="A0A4R6QNS8"/>
<dbReference type="EMBL" id="SNXS01000002">
    <property type="protein sequence ID" value="TDP72490.1"/>
    <property type="molecule type" value="Genomic_DNA"/>
</dbReference>
<dbReference type="RefSeq" id="WP_133699951.1">
    <property type="nucleotide sequence ID" value="NZ_SNXS01000002.1"/>
</dbReference>
<feature type="chain" id="PRO_5020883264" evidence="1">
    <location>
        <begin position="22"/>
        <end position="254"/>
    </location>
</feature>
<name>A0A4R6QNS8_9BURK</name>